<keyword evidence="3" id="KW-1185">Reference proteome</keyword>
<dbReference type="EMBL" id="KI535697">
    <property type="protein sequence ID" value="ESR65432.1"/>
    <property type="molecule type" value="Genomic_DNA"/>
</dbReference>
<dbReference type="Gramene" id="ESR65432">
    <property type="protein sequence ID" value="ESR65432"/>
    <property type="gene ID" value="CICLE_v10009940mg"/>
</dbReference>
<gene>
    <name evidence="2" type="ORF">CICLE_v10009940mg</name>
</gene>
<evidence type="ECO:0000313" key="3">
    <source>
        <dbReference type="Proteomes" id="UP000030687"/>
    </source>
</evidence>
<proteinExistence type="predicted"/>
<feature type="compositionally biased region" description="Polar residues" evidence="1">
    <location>
        <begin position="100"/>
        <end position="119"/>
    </location>
</feature>
<reference evidence="2 3" key="1">
    <citation type="submission" date="2013-10" db="EMBL/GenBank/DDBJ databases">
        <authorList>
            <consortium name="International Citrus Genome Consortium"/>
            <person name="Jenkins J."/>
            <person name="Schmutz J."/>
            <person name="Prochnik S."/>
            <person name="Rokhsar D."/>
            <person name="Gmitter F."/>
            <person name="Ollitrault P."/>
            <person name="Machado M."/>
            <person name="Talon M."/>
            <person name="Wincker P."/>
            <person name="Jaillon O."/>
            <person name="Morgante M."/>
        </authorList>
    </citation>
    <scope>NUCLEOTIDE SEQUENCE</scope>
    <source>
        <strain evidence="3">cv. Clemenules</strain>
    </source>
</reference>
<evidence type="ECO:0000256" key="1">
    <source>
        <dbReference type="SAM" id="MobiDB-lite"/>
    </source>
</evidence>
<name>V4UH47_CITCL</name>
<dbReference type="AlphaFoldDB" id="V4UH47"/>
<accession>V4UH47</accession>
<sequence>MVDEVTQLKMFSQVTWWVLLQFYYNLVCHQVRSYTSVVSHPLTQNMIFNKHSNLSGLTKGSRNLDIKIRHEPQLMQGAQQPECSDLDHNKDKIKSETARIKTNSIDSTQELESQLIPSN</sequence>
<dbReference type="KEGG" id="cic:CICLE_v10009940mg"/>
<feature type="region of interest" description="Disordered" evidence="1">
    <location>
        <begin position="96"/>
        <end position="119"/>
    </location>
</feature>
<protein>
    <submittedName>
        <fullName evidence="2">Uncharacterized protein</fullName>
    </submittedName>
</protein>
<organism evidence="2 3">
    <name type="scientific">Citrus clementina</name>
    <name type="common">Clementine</name>
    <name type="synonym">Citrus deliciosa x Citrus sinensis</name>
    <dbReference type="NCBI Taxonomy" id="85681"/>
    <lineage>
        <taxon>Eukaryota</taxon>
        <taxon>Viridiplantae</taxon>
        <taxon>Streptophyta</taxon>
        <taxon>Embryophyta</taxon>
        <taxon>Tracheophyta</taxon>
        <taxon>Spermatophyta</taxon>
        <taxon>Magnoliopsida</taxon>
        <taxon>eudicotyledons</taxon>
        <taxon>Gunneridae</taxon>
        <taxon>Pentapetalae</taxon>
        <taxon>rosids</taxon>
        <taxon>malvids</taxon>
        <taxon>Sapindales</taxon>
        <taxon>Rutaceae</taxon>
        <taxon>Aurantioideae</taxon>
        <taxon>Citrus</taxon>
    </lineage>
</organism>
<evidence type="ECO:0000313" key="2">
    <source>
        <dbReference type="EMBL" id="ESR65432.1"/>
    </source>
</evidence>
<dbReference type="InParanoid" id="V4UH47"/>
<dbReference type="Proteomes" id="UP000030687">
    <property type="component" value="Unassembled WGS sequence"/>
</dbReference>